<dbReference type="InterPro" id="IPR056798">
    <property type="entry name" value="ADH_Fe_C"/>
</dbReference>
<dbReference type="AlphaFoldDB" id="A0AAW5F9L3"/>
<proteinExistence type="inferred from homology"/>
<dbReference type="PANTHER" id="PTHR11496:SF102">
    <property type="entry name" value="ALCOHOL DEHYDROGENASE 4"/>
    <property type="match status" value="1"/>
</dbReference>
<dbReference type="InterPro" id="IPR001670">
    <property type="entry name" value="ADH_Fe/GldA"/>
</dbReference>
<dbReference type="Pfam" id="PF00465">
    <property type="entry name" value="Fe-ADH"/>
    <property type="match status" value="1"/>
</dbReference>
<dbReference type="InterPro" id="IPR039697">
    <property type="entry name" value="Alcohol_dehydrogenase_Fe"/>
</dbReference>
<dbReference type="FunFam" id="3.40.50.1970:FF:000003">
    <property type="entry name" value="Alcohol dehydrogenase, iron-containing"/>
    <property type="match status" value="1"/>
</dbReference>
<dbReference type="GO" id="GO:0046872">
    <property type="term" value="F:metal ion binding"/>
    <property type="evidence" value="ECO:0007669"/>
    <property type="project" value="InterPro"/>
</dbReference>
<protein>
    <submittedName>
        <fullName evidence="6">Iron-containing alcohol dehydrogenase</fullName>
    </submittedName>
</protein>
<evidence type="ECO:0000313" key="7">
    <source>
        <dbReference type="Proteomes" id="UP001203136"/>
    </source>
</evidence>
<dbReference type="Gene3D" id="1.20.1090.10">
    <property type="entry name" value="Dehydroquinate synthase-like - alpha domain"/>
    <property type="match status" value="1"/>
</dbReference>
<dbReference type="RefSeq" id="WP_024738846.1">
    <property type="nucleotide sequence ID" value="NZ_JADMOJ010000058.1"/>
</dbReference>
<gene>
    <name evidence="6" type="ORF">K5I21_22550</name>
</gene>
<keyword evidence="2" id="KW-0560">Oxidoreductase</keyword>
<evidence type="ECO:0000313" key="6">
    <source>
        <dbReference type="EMBL" id="MCK0088588.1"/>
    </source>
</evidence>
<comment type="caution">
    <text evidence="6">The sequence shown here is derived from an EMBL/GenBank/DDBJ whole genome shotgun (WGS) entry which is preliminary data.</text>
</comment>
<dbReference type="PANTHER" id="PTHR11496">
    <property type="entry name" value="ALCOHOL DEHYDROGENASE"/>
    <property type="match status" value="1"/>
</dbReference>
<dbReference type="CDD" id="cd08551">
    <property type="entry name" value="Fe-ADH"/>
    <property type="match status" value="1"/>
</dbReference>
<sequence>MKAFTFNMPAKIYFGAGVSKDLSELARRFNADKVMLVTDRVIGNTKGFAAIAEGLEKNGIQAIVYDDTSPEPPVEAVDRAADVMRTSGCQMAVAVGGGSAIDSAKAMCMLCTNEGSVRDYLFGGSRTIENRPLPLVCVPTTAGSGSEVTASSVISDPERGIKLSVTHEWLIPLAAVIDPVLHMDMPPVITASTGMDALTHAIEAYVSKNAEPLSDALALAAIRLIGQNIRTATYRPDCLEARSAMALASLMAAAAFVNGGLGAVHGISQAMGGIAHVSHGIGNALLLPFVCEANLPGNMERYAQIAPLLGERTEELSLHQAARCCVDAIHRMIKELGLPAALHEVKVTREMFPDIAKGGMEYRLMPLNPVPLSEKEILDILEKAY</sequence>
<feature type="domain" description="Alcohol dehydrogenase iron-type/glycerol dehydrogenase GldA" evidence="4">
    <location>
        <begin position="9"/>
        <end position="179"/>
    </location>
</feature>
<comment type="similarity">
    <text evidence="1">Belongs to the iron-containing alcohol dehydrogenase family.</text>
</comment>
<dbReference type="GO" id="GO:0004022">
    <property type="term" value="F:alcohol dehydrogenase (NAD+) activity"/>
    <property type="evidence" value="ECO:0007669"/>
    <property type="project" value="UniProtKB-ARBA"/>
</dbReference>
<dbReference type="InterPro" id="IPR018211">
    <property type="entry name" value="ADH_Fe_CS"/>
</dbReference>
<dbReference type="FunFam" id="1.20.1090.10:FF:000001">
    <property type="entry name" value="Aldehyde-alcohol dehydrogenase"/>
    <property type="match status" value="1"/>
</dbReference>
<evidence type="ECO:0000256" key="3">
    <source>
        <dbReference type="ARBA" id="ARBA00023027"/>
    </source>
</evidence>
<evidence type="ECO:0000256" key="1">
    <source>
        <dbReference type="ARBA" id="ARBA00007358"/>
    </source>
</evidence>
<organism evidence="6 7">
    <name type="scientific">Clostridium symbiosum</name>
    <name type="common">Bacteroides symbiosus</name>
    <dbReference type="NCBI Taxonomy" id="1512"/>
    <lineage>
        <taxon>Bacteria</taxon>
        <taxon>Bacillati</taxon>
        <taxon>Bacillota</taxon>
        <taxon>Clostridia</taxon>
        <taxon>Lachnospirales</taxon>
        <taxon>Lachnospiraceae</taxon>
        <taxon>Otoolea</taxon>
    </lineage>
</organism>
<reference evidence="6" key="1">
    <citation type="journal article" date="2022" name="Cell Host Microbe">
        <title>Colonization of the live biotherapeutic product VE303 and modulation of the microbiota and metabolites in healthy volunteers.</title>
        <authorList>
            <person name="Dsouza M."/>
            <person name="Menon R."/>
            <person name="Crossette E."/>
            <person name="Bhattarai S.K."/>
            <person name="Schneider J."/>
            <person name="Kim Y.G."/>
            <person name="Reddy S."/>
            <person name="Caballero S."/>
            <person name="Felix C."/>
            <person name="Cornacchione L."/>
            <person name="Hendrickson J."/>
            <person name="Watson A.R."/>
            <person name="Minot S.S."/>
            <person name="Greenfield N."/>
            <person name="Schopf L."/>
            <person name="Szabady R."/>
            <person name="Patarroyo J."/>
            <person name="Smith W."/>
            <person name="Harrison P."/>
            <person name="Kuijper E.J."/>
            <person name="Kelly C.P."/>
            <person name="Olle B."/>
            <person name="Bobilev D."/>
            <person name="Silber J.L."/>
            <person name="Bucci V."/>
            <person name="Roberts B."/>
            <person name="Faith J."/>
            <person name="Norman J.M."/>
        </authorList>
    </citation>
    <scope>NUCLEOTIDE SEQUENCE</scope>
    <source>
        <strain evidence="6">VE303-04</strain>
    </source>
</reference>
<feature type="domain" description="Fe-containing alcohol dehydrogenase-like C-terminal" evidence="5">
    <location>
        <begin position="190"/>
        <end position="385"/>
    </location>
</feature>
<evidence type="ECO:0000259" key="4">
    <source>
        <dbReference type="Pfam" id="PF00465"/>
    </source>
</evidence>
<evidence type="ECO:0000259" key="5">
    <source>
        <dbReference type="Pfam" id="PF25137"/>
    </source>
</evidence>
<dbReference type="Gene3D" id="3.40.50.1970">
    <property type="match status" value="1"/>
</dbReference>
<dbReference type="SUPFAM" id="SSF56796">
    <property type="entry name" value="Dehydroquinate synthase-like"/>
    <property type="match status" value="1"/>
</dbReference>
<dbReference type="EMBL" id="JAINVB010000001">
    <property type="protein sequence ID" value="MCK0088588.1"/>
    <property type="molecule type" value="Genomic_DNA"/>
</dbReference>
<dbReference type="PROSITE" id="PS00913">
    <property type="entry name" value="ADH_IRON_1"/>
    <property type="match status" value="1"/>
</dbReference>
<dbReference type="Proteomes" id="UP001203136">
    <property type="component" value="Unassembled WGS sequence"/>
</dbReference>
<accession>A0AAW5F9L3</accession>
<keyword evidence="3" id="KW-0520">NAD</keyword>
<dbReference type="Pfam" id="PF25137">
    <property type="entry name" value="ADH_Fe_C"/>
    <property type="match status" value="1"/>
</dbReference>
<evidence type="ECO:0000256" key="2">
    <source>
        <dbReference type="ARBA" id="ARBA00023002"/>
    </source>
</evidence>
<name>A0AAW5F9L3_CLOSY</name>